<keyword evidence="3" id="KW-1185">Reference proteome</keyword>
<dbReference type="Proteomes" id="UP000285146">
    <property type="component" value="Unassembled WGS sequence"/>
</dbReference>
<feature type="compositionally biased region" description="Acidic residues" evidence="1">
    <location>
        <begin position="36"/>
        <end position="46"/>
    </location>
</feature>
<gene>
    <name evidence="2" type="ORF">VPNG_06295</name>
</gene>
<dbReference type="AlphaFoldDB" id="A0A423X2G6"/>
<evidence type="ECO:0000313" key="3">
    <source>
        <dbReference type="Proteomes" id="UP000285146"/>
    </source>
</evidence>
<evidence type="ECO:0000313" key="2">
    <source>
        <dbReference type="EMBL" id="ROW09951.1"/>
    </source>
</evidence>
<dbReference type="InParanoid" id="A0A423X2G6"/>
<proteinExistence type="predicted"/>
<dbReference type="EMBL" id="LKEB01000030">
    <property type="protein sequence ID" value="ROW09951.1"/>
    <property type="molecule type" value="Genomic_DNA"/>
</dbReference>
<protein>
    <submittedName>
        <fullName evidence="2">Uncharacterized protein</fullName>
    </submittedName>
</protein>
<feature type="region of interest" description="Disordered" evidence="1">
    <location>
        <begin position="1"/>
        <end position="52"/>
    </location>
</feature>
<evidence type="ECO:0000256" key="1">
    <source>
        <dbReference type="SAM" id="MobiDB-lite"/>
    </source>
</evidence>
<reference evidence="2 3" key="1">
    <citation type="submission" date="2015-09" db="EMBL/GenBank/DDBJ databases">
        <title>Host preference determinants of Valsa canker pathogens revealed by comparative genomics.</title>
        <authorList>
            <person name="Yin Z."/>
            <person name="Huang L."/>
        </authorList>
    </citation>
    <scope>NUCLEOTIDE SEQUENCE [LARGE SCALE GENOMIC DNA]</scope>
    <source>
        <strain evidence="2 3">SXYLt</strain>
    </source>
</reference>
<name>A0A423X2G6_9PEZI</name>
<sequence>MPQQYDPAAAAAAQPATASCGEINPTNTYFKAATSDNEDDDEDESDASLPRKKLKTGDKNVLQVINLDDIQDLDRAKSYLKDALGYINRIGAALVAPTTLRPLLKARPEAALSMAASIGRRMSNESMRLCSKLYNCRKTGITSDDISQAMEKFLPEIEELMTFPDPDTLKLAYQLVIQLSRGSFGDLDESAKACGFGDRPSDEPADLLLRRLIRKRLAAGETWNWEGDLKELDDTCKHVGAYGIGPWAGPMTGNPLALAMALGHGKVDKHKAIIIAGFTAIGKSFLTGNAELRSKIALEVIDLDSSAYSKKPGFPENYLDAIRKTAEKPCVILISTHVGIPTQLTKEGYYVALAYPGGGMDAKQEWLDRLEKREEAGKDSRLYRLMDEHWTLWYERTAREQVTRRFCLANDQYLNDILGCIHAEFCRATTKKSSHERGGN</sequence>
<organism evidence="2 3">
    <name type="scientific">Cytospora leucostoma</name>
    <dbReference type="NCBI Taxonomy" id="1230097"/>
    <lineage>
        <taxon>Eukaryota</taxon>
        <taxon>Fungi</taxon>
        <taxon>Dikarya</taxon>
        <taxon>Ascomycota</taxon>
        <taxon>Pezizomycotina</taxon>
        <taxon>Sordariomycetes</taxon>
        <taxon>Sordariomycetidae</taxon>
        <taxon>Diaporthales</taxon>
        <taxon>Cytosporaceae</taxon>
        <taxon>Cytospora</taxon>
    </lineage>
</organism>
<accession>A0A423X2G6</accession>
<feature type="compositionally biased region" description="Low complexity" evidence="1">
    <location>
        <begin position="1"/>
        <end position="18"/>
    </location>
</feature>
<comment type="caution">
    <text evidence="2">The sequence shown here is derived from an EMBL/GenBank/DDBJ whole genome shotgun (WGS) entry which is preliminary data.</text>
</comment>
<dbReference type="OrthoDB" id="5195023at2759"/>